<proteinExistence type="predicted"/>
<evidence type="ECO:0000313" key="2">
    <source>
        <dbReference type="Proteomes" id="UP001497535"/>
    </source>
</evidence>
<reference evidence="1" key="1">
    <citation type="submission" date="2023-11" db="EMBL/GenBank/DDBJ databases">
        <authorList>
            <person name="Poullet M."/>
        </authorList>
    </citation>
    <scope>NUCLEOTIDE SEQUENCE</scope>
    <source>
        <strain evidence="1">E1834</strain>
    </source>
</reference>
<protein>
    <submittedName>
        <fullName evidence="1">Uncharacterized protein</fullName>
    </submittedName>
</protein>
<dbReference type="EMBL" id="CAVMJV010000030">
    <property type="protein sequence ID" value="CAK5076505.1"/>
    <property type="molecule type" value="Genomic_DNA"/>
</dbReference>
<dbReference type="Proteomes" id="UP001497535">
    <property type="component" value="Unassembled WGS sequence"/>
</dbReference>
<sequence>MLPRAFLSLFLVHFCTAKKETTQNRNGSGNNIVKAFLQEKINILNKADAGLSNKNERVYFLCFFKSKVEDLQKYIFKKRPKDCS</sequence>
<keyword evidence="2" id="KW-1185">Reference proteome</keyword>
<accession>A0ACB0ZC71</accession>
<organism evidence="1 2">
    <name type="scientific">Meloidogyne enterolobii</name>
    <name type="common">Root-knot nematode worm</name>
    <name type="synonym">Meloidogyne mayaguensis</name>
    <dbReference type="NCBI Taxonomy" id="390850"/>
    <lineage>
        <taxon>Eukaryota</taxon>
        <taxon>Metazoa</taxon>
        <taxon>Ecdysozoa</taxon>
        <taxon>Nematoda</taxon>
        <taxon>Chromadorea</taxon>
        <taxon>Rhabditida</taxon>
        <taxon>Tylenchina</taxon>
        <taxon>Tylenchomorpha</taxon>
        <taxon>Tylenchoidea</taxon>
        <taxon>Meloidogynidae</taxon>
        <taxon>Meloidogyninae</taxon>
        <taxon>Meloidogyne</taxon>
    </lineage>
</organism>
<name>A0ACB0ZC71_MELEN</name>
<evidence type="ECO:0000313" key="1">
    <source>
        <dbReference type="EMBL" id="CAK5076505.1"/>
    </source>
</evidence>
<comment type="caution">
    <text evidence="1">The sequence shown here is derived from an EMBL/GenBank/DDBJ whole genome shotgun (WGS) entry which is preliminary data.</text>
</comment>
<gene>
    <name evidence="1" type="ORF">MENTE1834_LOCUS23371</name>
</gene>